<dbReference type="HOGENOM" id="CLU_067767_1_0_2"/>
<dbReference type="PANTHER" id="PTHR43534">
    <property type="entry name" value="MIND SUPERFAMILY P-LOOP ATPASE CONTAINING AN INSERTED FERREDOXIN DOMAIN"/>
    <property type="match status" value="1"/>
</dbReference>
<sequence length="310" mass="33377">MRQLAIISGKGGCGKTTLTAAFSSLSENAALADCDVDASDLPLILKPQVINRENCPGLELASIDPNLCTGCSICREVCRFGAVLENFTINPYGCEGCAVCTVACPENAVSLVPRVSGQAVSSITRFGPMAHAKLDIGEEASGKLVNMVRKKAAELADQYCCKLILIDGPPGTGCPVMAAITGTDLVLVVSEPTVSGLHDLKRAVELTAHFKIPTVACINRYDINKKKSLEIEAFCREAGIPLLACLPYTDITTKAMVKEETVIEYAAHWMDSGAVEFANIVRKLWEEIEMRLSESFEKETCSRALKIRKS</sequence>
<dbReference type="PATRIC" id="fig|1434110.4.peg.495"/>
<dbReference type="GO" id="GO:0016491">
    <property type="term" value="F:oxidoreductase activity"/>
    <property type="evidence" value="ECO:0007669"/>
    <property type="project" value="UniProtKB-ARBA"/>
</dbReference>
<dbReference type="EMBL" id="CP009516">
    <property type="protein sequence ID" value="AKB76896.1"/>
    <property type="molecule type" value="Genomic_DNA"/>
</dbReference>
<proteinExistence type="predicted"/>
<accession>A0A0E3S8F4</accession>
<dbReference type="PROSITE" id="PS51379">
    <property type="entry name" value="4FE4S_FER_2"/>
    <property type="match status" value="2"/>
</dbReference>
<dbReference type="SUPFAM" id="SSF52540">
    <property type="entry name" value="P-loop containing nucleoside triphosphate hydrolases"/>
    <property type="match status" value="1"/>
</dbReference>
<dbReference type="GeneID" id="24829541"/>
<feature type="domain" description="4Fe-4S ferredoxin-type" evidence="1">
    <location>
        <begin position="85"/>
        <end position="114"/>
    </location>
</feature>
<dbReference type="Pfam" id="PF00037">
    <property type="entry name" value="Fer4"/>
    <property type="match status" value="1"/>
</dbReference>
<dbReference type="STRING" id="1434110.MSHOH_0413"/>
<evidence type="ECO:0000313" key="2">
    <source>
        <dbReference type="EMBL" id="AKB76896.1"/>
    </source>
</evidence>
<dbReference type="CDD" id="cd03110">
    <property type="entry name" value="SIMIBI_bact_arch"/>
    <property type="match status" value="1"/>
</dbReference>
<keyword evidence="3" id="KW-1185">Reference proteome</keyword>
<dbReference type="InterPro" id="IPR017896">
    <property type="entry name" value="4Fe4S_Fe-S-bd"/>
</dbReference>
<reference evidence="2 3" key="1">
    <citation type="submission" date="2014-07" db="EMBL/GenBank/DDBJ databases">
        <title>Methanogenic archaea and the global carbon cycle.</title>
        <authorList>
            <person name="Henriksen J.R."/>
            <person name="Luke J."/>
            <person name="Reinhart S."/>
            <person name="Benedict M.N."/>
            <person name="Youngblut N.D."/>
            <person name="Metcalf M.E."/>
            <person name="Whitaker R.J."/>
            <person name="Metcalf W.W."/>
        </authorList>
    </citation>
    <scope>NUCLEOTIDE SEQUENCE [LARGE SCALE GENOMIC DNA]</scope>
    <source>
        <strain evidence="2 3">HB-1</strain>
    </source>
</reference>
<gene>
    <name evidence="2" type="ORF">MSHOH_0413</name>
</gene>
<dbReference type="PANTHER" id="PTHR43534:SF1">
    <property type="entry name" value="4FE-4S CLUSTER CONTAINING PARA FAMILY ATPASE PROTEIN"/>
    <property type="match status" value="1"/>
</dbReference>
<dbReference type="Proteomes" id="UP000033101">
    <property type="component" value="Chromosome"/>
</dbReference>
<protein>
    <submittedName>
        <fullName evidence="2">Heterodisulfide reductase subunit A-like protein</fullName>
    </submittedName>
</protein>
<dbReference type="Pfam" id="PF01656">
    <property type="entry name" value="CbiA"/>
    <property type="match status" value="1"/>
</dbReference>
<organism evidence="2 3">
    <name type="scientific">Methanosarcina horonobensis HB-1 = JCM 15518</name>
    <dbReference type="NCBI Taxonomy" id="1434110"/>
    <lineage>
        <taxon>Archaea</taxon>
        <taxon>Methanobacteriati</taxon>
        <taxon>Methanobacteriota</taxon>
        <taxon>Stenosarchaea group</taxon>
        <taxon>Methanomicrobia</taxon>
        <taxon>Methanosarcinales</taxon>
        <taxon>Methanosarcinaceae</taxon>
        <taxon>Methanosarcina</taxon>
    </lineage>
</organism>
<dbReference type="InterPro" id="IPR017900">
    <property type="entry name" value="4Fe4S_Fe_S_CS"/>
</dbReference>
<dbReference type="InterPro" id="IPR002586">
    <property type="entry name" value="CobQ/CobB/MinD/ParA_Nub-bd_dom"/>
</dbReference>
<dbReference type="Gene3D" id="3.40.50.300">
    <property type="entry name" value="P-loop containing nucleotide triphosphate hydrolases"/>
    <property type="match status" value="1"/>
</dbReference>
<dbReference type="PROSITE" id="PS00198">
    <property type="entry name" value="4FE4S_FER_1"/>
    <property type="match status" value="1"/>
</dbReference>
<dbReference type="OrthoDB" id="65817at2157"/>
<evidence type="ECO:0000313" key="3">
    <source>
        <dbReference type="Proteomes" id="UP000033101"/>
    </source>
</evidence>
<dbReference type="AlphaFoldDB" id="A0A0E3S8F4"/>
<evidence type="ECO:0000259" key="1">
    <source>
        <dbReference type="PROSITE" id="PS51379"/>
    </source>
</evidence>
<name>A0A0E3S8F4_9EURY</name>
<dbReference type="Gene3D" id="3.30.70.20">
    <property type="match status" value="1"/>
</dbReference>
<dbReference type="RefSeq" id="WP_048136984.1">
    <property type="nucleotide sequence ID" value="NZ_CP009516.1"/>
</dbReference>
<feature type="domain" description="4Fe-4S ferredoxin-type" evidence="1">
    <location>
        <begin position="59"/>
        <end position="83"/>
    </location>
</feature>
<dbReference type="InterPro" id="IPR027417">
    <property type="entry name" value="P-loop_NTPase"/>
</dbReference>
<dbReference type="KEGG" id="mhor:MSHOH_0413"/>